<organism evidence="6 7">
    <name type="scientific">Candidatus Nitrobium versatile</name>
    <dbReference type="NCBI Taxonomy" id="2884831"/>
    <lineage>
        <taxon>Bacteria</taxon>
        <taxon>Pseudomonadati</taxon>
        <taxon>Nitrospirota</taxon>
        <taxon>Nitrospiria</taxon>
        <taxon>Nitrospirales</taxon>
        <taxon>Nitrospiraceae</taxon>
        <taxon>Candidatus Nitrobium</taxon>
    </lineage>
</organism>
<evidence type="ECO:0000313" key="7">
    <source>
        <dbReference type="Proteomes" id="UP000705867"/>
    </source>
</evidence>
<name>A0A953LZD9_9BACT</name>
<evidence type="ECO:0000256" key="4">
    <source>
        <dbReference type="ARBA" id="ARBA00022932"/>
    </source>
</evidence>
<keyword evidence="2 6" id="KW-0548">Nucleotidyltransferase</keyword>
<proteinExistence type="predicted"/>
<comment type="caution">
    <text evidence="6">The sequence shown here is derived from an EMBL/GenBank/DDBJ whole genome shotgun (WGS) entry which is preliminary data.</text>
</comment>
<keyword evidence="4" id="KW-0239">DNA-directed DNA polymerase</keyword>
<dbReference type="InterPro" id="IPR005790">
    <property type="entry name" value="DNA_polIII_delta"/>
</dbReference>
<reference evidence="6" key="2">
    <citation type="submission" date="2021-08" db="EMBL/GenBank/DDBJ databases">
        <authorList>
            <person name="Dalcin Martins P."/>
        </authorList>
    </citation>
    <scope>NUCLEOTIDE SEQUENCE</scope>
    <source>
        <strain evidence="6">MAG_39</strain>
    </source>
</reference>
<dbReference type="GO" id="GO:0003887">
    <property type="term" value="F:DNA-directed DNA polymerase activity"/>
    <property type="evidence" value="ECO:0007669"/>
    <property type="project" value="UniProtKB-KW"/>
</dbReference>
<dbReference type="Gene3D" id="1.20.272.10">
    <property type="match status" value="1"/>
</dbReference>
<gene>
    <name evidence="6" type="primary">holA</name>
    <name evidence="6" type="ORF">K8I29_04435</name>
</gene>
<dbReference type="GO" id="GO:0009360">
    <property type="term" value="C:DNA polymerase III complex"/>
    <property type="evidence" value="ECO:0007669"/>
    <property type="project" value="InterPro"/>
</dbReference>
<dbReference type="GO" id="GO:0003677">
    <property type="term" value="F:DNA binding"/>
    <property type="evidence" value="ECO:0007669"/>
    <property type="project" value="InterPro"/>
</dbReference>
<dbReference type="InterPro" id="IPR010372">
    <property type="entry name" value="DNA_pol3_delta_N"/>
</dbReference>
<dbReference type="InterPro" id="IPR027417">
    <property type="entry name" value="P-loop_NTPase"/>
</dbReference>
<sequence>MSIRQFQQELSQGFRSPVYLFHSSEDFLLYEALSFIREQRDKGDVFNFDIYDCKSPDDMVPMEQIVDTLNTMPFLSERRTVVLKNIQKLAKKEAKKLEAYLAVPSPASLLILLHEGASPKLFDAAVLKGVKMIALTVQEKEIPLWIGAHAKKKGISLTAEAVEYLITVAGTDLGMLFAEIEKLSCWNAAGSIGVEDLKGTVYAGAEYSAFDLTDALARGDAREVFRIAQGLLVNQEPQMVLGALNYQISRQISRQVSGEPAPQQKAPQNSPEKNSAGAYEVFRLLHEADAAVKSSHKFVLEDLLVKLLRRKGKSRTV</sequence>
<accession>A0A953LZD9</accession>
<dbReference type="EC" id="2.7.7.7" evidence="6"/>
<keyword evidence="1 6" id="KW-0808">Transferase</keyword>
<protein>
    <submittedName>
        <fullName evidence="6">DNA polymerase III subunit delta</fullName>
        <ecNumber evidence="6">2.7.7.7</ecNumber>
    </submittedName>
</protein>
<evidence type="ECO:0000256" key="1">
    <source>
        <dbReference type="ARBA" id="ARBA00022679"/>
    </source>
</evidence>
<evidence type="ECO:0000256" key="2">
    <source>
        <dbReference type="ARBA" id="ARBA00022695"/>
    </source>
</evidence>
<dbReference type="Gene3D" id="3.40.50.300">
    <property type="entry name" value="P-loop containing nucleotide triphosphate hydrolases"/>
    <property type="match status" value="1"/>
</dbReference>
<dbReference type="NCBIfam" id="TIGR01128">
    <property type="entry name" value="holA"/>
    <property type="match status" value="1"/>
</dbReference>
<keyword evidence="3" id="KW-0235">DNA replication</keyword>
<evidence type="ECO:0000259" key="5">
    <source>
        <dbReference type="Pfam" id="PF06144"/>
    </source>
</evidence>
<dbReference type="GO" id="GO:0006261">
    <property type="term" value="P:DNA-templated DNA replication"/>
    <property type="evidence" value="ECO:0007669"/>
    <property type="project" value="TreeGrafter"/>
</dbReference>
<evidence type="ECO:0000313" key="6">
    <source>
        <dbReference type="EMBL" id="MBZ0155449.1"/>
    </source>
</evidence>
<feature type="domain" description="DNA polymerase III delta N-terminal" evidence="5">
    <location>
        <begin position="19"/>
        <end position="115"/>
    </location>
</feature>
<dbReference type="Pfam" id="PF06144">
    <property type="entry name" value="DNA_pol3_delta"/>
    <property type="match status" value="1"/>
</dbReference>
<reference evidence="6" key="1">
    <citation type="journal article" date="2021" name="bioRxiv">
        <title>Unraveling nitrogen, sulfur and carbon metabolic pathways and microbial community transcriptional responses to substrate deprivation and toxicity stresses in a bioreactor mimicking anoxic brackish coastal sediment conditions.</title>
        <authorList>
            <person name="Martins P.D."/>
            <person name="Echeveste M.J."/>
            <person name="Arshad A."/>
            <person name="Kurth J."/>
            <person name="Ouboter H."/>
            <person name="Jetten M.S.M."/>
            <person name="Welte C.U."/>
        </authorList>
    </citation>
    <scope>NUCLEOTIDE SEQUENCE</scope>
    <source>
        <strain evidence="6">MAG_39</strain>
    </source>
</reference>
<dbReference type="PANTHER" id="PTHR34388:SF1">
    <property type="entry name" value="DNA POLYMERASE III SUBUNIT DELTA"/>
    <property type="match status" value="1"/>
</dbReference>
<dbReference type="PANTHER" id="PTHR34388">
    <property type="entry name" value="DNA POLYMERASE III SUBUNIT DELTA"/>
    <property type="match status" value="1"/>
</dbReference>
<evidence type="ECO:0000256" key="3">
    <source>
        <dbReference type="ARBA" id="ARBA00022705"/>
    </source>
</evidence>
<dbReference type="AlphaFoldDB" id="A0A953LZD9"/>
<dbReference type="Proteomes" id="UP000705867">
    <property type="component" value="Unassembled WGS sequence"/>
</dbReference>
<dbReference type="EMBL" id="JAIOIV010000033">
    <property type="protein sequence ID" value="MBZ0155449.1"/>
    <property type="molecule type" value="Genomic_DNA"/>
</dbReference>
<dbReference type="Gene3D" id="1.10.8.60">
    <property type="match status" value="1"/>
</dbReference>
<dbReference type="SUPFAM" id="SSF52540">
    <property type="entry name" value="P-loop containing nucleoside triphosphate hydrolases"/>
    <property type="match status" value="1"/>
</dbReference>